<dbReference type="AlphaFoldDB" id="A0A0A8ZVF9"/>
<reference evidence="1" key="1">
    <citation type="submission" date="2014-09" db="EMBL/GenBank/DDBJ databases">
        <authorList>
            <person name="Magalhaes I.L.F."/>
            <person name="Oliveira U."/>
            <person name="Santos F.R."/>
            <person name="Vidigal T.H.D.A."/>
            <person name="Brescovit A.D."/>
            <person name="Santos A.J."/>
        </authorList>
    </citation>
    <scope>NUCLEOTIDE SEQUENCE</scope>
    <source>
        <tissue evidence="1">Shoot tissue taken approximately 20 cm above the soil surface</tissue>
    </source>
</reference>
<dbReference type="EMBL" id="GBRH01255079">
    <property type="protein sequence ID" value="JAD42816.1"/>
    <property type="molecule type" value="Transcribed_RNA"/>
</dbReference>
<reference evidence="1" key="2">
    <citation type="journal article" date="2015" name="Data Brief">
        <title>Shoot transcriptome of the giant reed, Arundo donax.</title>
        <authorList>
            <person name="Barrero R.A."/>
            <person name="Guerrero F.D."/>
            <person name="Moolhuijzen P."/>
            <person name="Goolsby J.A."/>
            <person name="Tidwell J."/>
            <person name="Bellgard S.E."/>
            <person name="Bellgard M.I."/>
        </authorList>
    </citation>
    <scope>NUCLEOTIDE SEQUENCE</scope>
    <source>
        <tissue evidence="1">Shoot tissue taken approximately 20 cm above the soil surface</tissue>
    </source>
</reference>
<proteinExistence type="predicted"/>
<protein>
    <submittedName>
        <fullName evidence="1">Uncharacterized protein</fullName>
    </submittedName>
</protein>
<organism evidence="1">
    <name type="scientific">Arundo donax</name>
    <name type="common">Giant reed</name>
    <name type="synonym">Donax arundinaceus</name>
    <dbReference type="NCBI Taxonomy" id="35708"/>
    <lineage>
        <taxon>Eukaryota</taxon>
        <taxon>Viridiplantae</taxon>
        <taxon>Streptophyta</taxon>
        <taxon>Embryophyta</taxon>
        <taxon>Tracheophyta</taxon>
        <taxon>Spermatophyta</taxon>
        <taxon>Magnoliopsida</taxon>
        <taxon>Liliopsida</taxon>
        <taxon>Poales</taxon>
        <taxon>Poaceae</taxon>
        <taxon>PACMAD clade</taxon>
        <taxon>Arundinoideae</taxon>
        <taxon>Arundineae</taxon>
        <taxon>Arundo</taxon>
    </lineage>
</organism>
<accession>A0A0A8ZVF9</accession>
<sequence length="47" mass="5268">MSAINLSCNRTEFIHRSSVQSSIRFVVLEAESKTTYSIVDLGITFES</sequence>
<evidence type="ECO:0000313" key="1">
    <source>
        <dbReference type="EMBL" id="JAD42816.1"/>
    </source>
</evidence>
<name>A0A0A8ZVF9_ARUDO</name>